<evidence type="ECO:0000256" key="9">
    <source>
        <dbReference type="ARBA" id="ARBA00023157"/>
    </source>
</evidence>
<name>K0ESL8_NOCB7</name>
<reference evidence="13 14" key="1">
    <citation type="journal article" date="2012" name="J. Bacteriol.">
        <title>Complete genome sequence of Nocardia brasiliensis HUJEG-1.</title>
        <authorList>
            <person name="Vera-Cabrera L."/>
            <person name="Ortiz-Lopez R."/>
            <person name="Elizondo-Gonzalez R."/>
            <person name="Perez-Maya A.A."/>
            <person name="Ocampo-Candiani J."/>
        </authorList>
    </citation>
    <scope>NUCLEOTIDE SEQUENCE [LARGE SCALE GENOMIC DNA]</scope>
    <source>
        <strain evidence="14">ATCC 700358</strain>
    </source>
</reference>
<evidence type="ECO:0000256" key="7">
    <source>
        <dbReference type="ARBA" id="ARBA00023015"/>
    </source>
</evidence>
<organism evidence="13 14">
    <name type="scientific">Nocardia brasiliensis (strain ATCC 700358 / HUJEG-1)</name>
    <dbReference type="NCBI Taxonomy" id="1133849"/>
    <lineage>
        <taxon>Bacteria</taxon>
        <taxon>Bacillati</taxon>
        <taxon>Actinomycetota</taxon>
        <taxon>Actinomycetes</taxon>
        <taxon>Mycobacteriales</taxon>
        <taxon>Nocardiaceae</taxon>
        <taxon>Nocardia</taxon>
    </lineage>
</organism>
<dbReference type="GO" id="GO:0047134">
    <property type="term" value="F:protein-disulfide reductase [NAD(P)H] activity"/>
    <property type="evidence" value="ECO:0007669"/>
    <property type="project" value="TreeGrafter"/>
</dbReference>
<comment type="cofactor">
    <cofactor evidence="11">
        <name>[4Fe-4S] cluster</name>
        <dbReference type="ChEBI" id="CHEBI:49883"/>
    </cofactor>
    <text evidence="11">Binds 1 [4Fe-4S] cluster per subunit. Following nitrosylation of the [4Fe-4S] cluster binds 1 [4Fe-8(NO)] cluster per subunit.</text>
</comment>
<keyword evidence="3 11" id="KW-0004">4Fe-4S</keyword>
<dbReference type="GO" id="GO:0046872">
    <property type="term" value="F:metal ion binding"/>
    <property type="evidence" value="ECO:0007669"/>
    <property type="project" value="UniProtKB-KW"/>
</dbReference>
<comment type="subcellular location">
    <subcellularLocation>
        <location evidence="1 11">Cytoplasm</location>
    </subcellularLocation>
</comment>
<dbReference type="InterPro" id="IPR003482">
    <property type="entry name" value="Whib"/>
</dbReference>
<feature type="domain" description="4Fe-4S Wbl-type" evidence="12">
    <location>
        <begin position="21"/>
        <end position="78"/>
    </location>
</feature>
<dbReference type="STRING" id="1133849.O3I_010740"/>
<keyword evidence="7 11" id="KW-0805">Transcription regulation</keyword>
<keyword evidence="6 11" id="KW-0411">Iron-sulfur</keyword>
<gene>
    <name evidence="11" type="primary">whiB</name>
    <name evidence="13" type="ORF">O3I_010740</name>
</gene>
<dbReference type="GO" id="GO:0003677">
    <property type="term" value="F:DNA binding"/>
    <property type="evidence" value="ECO:0007669"/>
    <property type="project" value="UniProtKB-UniRule"/>
</dbReference>
<evidence type="ECO:0000256" key="2">
    <source>
        <dbReference type="ARBA" id="ARBA00006597"/>
    </source>
</evidence>
<evidence type="ECO:0000256" key="11">
    <source>
        <dbReference type="HAMAP-Rule" id="MF_01479"/>
    </source>
</evidence>
<keyword evidence="9 11" id="KW-1015">Disulfide bond</keyword>
<protein>
    <recommendedName>
        <fullName evidence="11">Transcriptional regulator WhiB</fullName>
    </recommendedName>
</protein>
<comment type="PTM">
    <text evidence="11">The Fe-S cluster can be nitrosylated by nitric oxide (NO).</text>
</comment>
<dbReference type="HOGENOM" id="CLU_106245_1_0_11"/>
<keyword evidence="11" id="KW-0963">Cytoplasm</keyword>
<evidence type="ECO:0000256" key="4">
    <source>
        <dbReference type="ARBA" id="ARBA00022723"/>
    </source>
</evidence>
<keyword evidence="14" id="KW-1185">Reference proteome</keyword>
<evidence type="ECO:0000256" key="6">
    <source>
        <dbReference type="ARBA" id="ARBA00023014"/>
    </source>
</evidence>
<evidence type="ECO:0000256" key="10">
    <source>
        <dbReference type="ARBA" id="ARBA00023163"/>
    </source>
</evidence>
<evidence type="ECO:0000256" key="1">
    <source>
        <dbReference type="ARBA" id="ARBA00004496"/>
    </source>
</evidence>
<dbReference type="KEGG" id="nbr:O3I_010740"/>
<dbReference type="PANTHER" id="PTHR38839:SF4">
    <property type="entry name" value="TRANSCRIPTIONAL REGULATOR WHIB"/>
    <property type="match status" value="1"/>
</dbReference>
<keyword evidence="10 11" id="KW-0804">Transcription</keyword>
<feature type="binding site" evidence="11">
    <location>
        <position position="45"/>
    </location>
    <ligand>
        <name>[4Fe-4S] cluster</name>
        <dbReference type="ChEBI" id="CHEBI:49883"/>
    </ligand>
</feature>
<dbReference type="EMBL" id="CP003876">
    <property type="protein sequence ID" value="AFU00109.1"/>
    <property type="molecule type" value="Genomic_DNA"/>
</dbReference>
<evidence type="ECO:0000256" key="5">
    <source>
        <dbReference type="ARBA" id="ARBA00023004"/>
    </source>
</evidence>
<dbReference type="GO" id="GO:0035731">
    <property type="term" value="F:dinitrosyl-iron complex binding"/>
    <property type="evidence" value="ECO:0007669"/>
    <property type="project" value="UniProtKB-UniRule"/>
</dbReference>
<comment type="PTM">
    <text evidence="11">Upon Fe-S cluster removal intramolecular disulfide bonds are formed.</text>
</comment>
<keyword evidence="4 11" id="KW-0479">Metal-binding</keyword>
<evidence type="ECO:0000313" key="14">
    <source>
        <dbReference type="Proteomes" id="UP000006304"/>
    </source>
</evidence>
<proteinExistence type="inferred from homology"/>
<comment type="function">
    <text evidence="11">Acts as a transcriptional regulator. Probably redox-responsive. The apo- but not holo-form probably binds DNA.</text>
</comment>
<dbReference type="Proteomes" id="UP000006304">
    <property type="component" value="Chromosome"/>
</dbReference>
<evidence type="ECO:0000256" key="3">
    <source>
        <dbReference type="ARBA" id="ARBA00022485"/>
    </source>
</evidence>
<dbReference type="PANTHER" id="PTHR38839">
    <property type="entry name" value="TRANSCRIPTIONAL REGULATOR WHID-RELATED"/>
    <property type="match status" value="1"/>
</dbReference>
<evidence type="ECO:0000313" key="13">
    <source>
        <dbReference type="EMBL" id="AFU00109.1"/>
    </source>
</evidence>
<feature type="binding site" evidence="11">
    <location>
        <position position="22"/>
    </location>
    <ligand>
        <name>[4Fe-4S] cluster</name>
        <dbReference type="ChEBI" id="CHEBI:49883"/>
    </ligand>
</feature>
<feature type="binding site" evidence="11">
    <location>
        <position position="48"/>
    </location>
    <ligand>
        <name>[4Fe-4S] cluster</name>
        <dbReference type="ChEBI" id="CHEBI:49883"/>
    </ligand>
</feature>
<dbReference type="PROSITE" id="PS51674">
    <property type="entry name" value="4FE4S_WBL"/>
    <property type="match status" value="1"/>
</dbReference>
<accession>K0ESL8</accession>
<feature type="binding site" evidence="11">
    <location>
        <position position="54"/>
    </location>
    <ligand>
        <name>[4Fe-4S] cluster</name>
        <dbReference type="ChEBI" id="CHEBI:49883"/>
    </ligand>
</feature>
<comment type="similarity">
    <text evidence="2 11">Belongs to the WhiB family.</text>
</comment>
<sequence>MLDRAAQLLEREAGEWAGSGSCAQSDPEEFFPEAGETSLLAVRICSRCEVREPCLEYAMEHNEVLGIWGGLTRRQRIKLSRLRASADRSRAAATHDAARRSRAIEIVVTAMDGAGRHTVVDCR</sequence>
<dbReference type="InterPro" id="IPR034768">
    <property type="entry name" value="4FE4S_WBL"/>
</dbReference>
<dbReference type="AlphaFoldDB" id="K0ESL8"/>
<evidence type="ECO:0000259" key="12">
    <source>
        <dbReference type="PROSITE" id="PS51674"/>
    </source>
</evidence>
<evidence type="ECO:0000256" key="8">
    <source>
        <dbReference type="ARBA" id="ARBA00023125"/>
    </source>
</evidence>
<dbReference type="GO" id="GO:0005737">
    <property type="term" value="C:cytoplasm"/>
    <property type="evidence" value="ECO:0007669"/>
    <property type="project" value="UniProtKB-SubCell"/>
</dbReference>
<dbReference type="GO" id="GO:0051539">
    <property type="term" value="F:4 iron, 4 sulfur cluster binding"/>
    <property type="evidence" value="ECO:0007669"/>
    <property type="project" value="UniProtKB-UniRule"/>
</dbReference>
<dbReference type="GO" id="GO:0045892">
    <property type="term" value="P:negative regulation of DNA-templated transcription"/>
    <property type="evidence" value="ECO:0007669"/>
    <property type="project" value="TreeGrafter"/>
</dbReference>
<keyword evidence="8 11" id="KW-0238">DNA-binding</keyword>
<dbReference type="Pfam" id="PF02467">
    <property type="entry name" value="Whib"/>
    <property type="match status" value="1"/>
</dbReference>
<keyword evidence="5 11" id="KW-0408">Iron</keyword>
<dbReference type="GO" id="GO:0045454">
    <property type="term" value="P:cell redox homeostasis"/>
    <property type="evidence" value="ECO:0007669"/>
    <property type="project" value="TreeGrafter"/>
</dbReference>
<dbReference type="HAMAP" id="MF_01479">
    <property type="entry name" value="WhiB"/>
    <property type="match status" value="1"/>
</dbReference>